<dbReference type="GO" id="GO:0004312">
    <property type="term" value="F:fatty acid synthase activity"/>
    <property type="evidence" value="ECO:0007669"/>
    <property type="project" value="TreeGrafter"/>
</dbReference>
<dbReference type="InterPro" id="IPR020841">
    <property type="entry name" value="PKS_Beta-ketoAc_synthase_dom"/>
</dbReference>
<evidence type="ECO:0000256" key="1">
    <source>
        <dbReference type="ARBA" id="ARBA00022450"/>
    </source>
</evidence>
<dbReference type="GO" id="GO:0005737">
    <property type="term" value="C:cytoplasm"/>
    <property type="evidence" value="ECO:0007669"/>
    <property type="project" value="TreeGrafter"/>
</dbReference>
<dbReference type="SUPFAM" id="SSF53901">
    <property type="entry name" value="Thiolase-like"/>
    <property type="match status" value="3"/>
</dbReference>
<dbReference type="PROSITE" id="PS00606">
    <property type="entry name" value="KS3_1"/>
    <property type="match status" value="1"/>
</dbReference>
<feature type="domain" description="Carrier" evidence="5">
    <location>
        <begin position="1472"/>
        <end position="1551"/>
    </location>
</feature>
<dbReference type="InterPro" id="IPR016039">
    <property type="entry name" value="Thiolase-like"/>
</dbReference>
<dbReference type="Gene3D" id="3.40.366.10">
    <property type="entry name" value="Malonyl-Coenzyme A Acyl Carrier Protein, domain 2"/>
    <property type="match status" value="1"/>
</dbReference>
<evidence type="ECO:0000313" key="7">
    <source>
        <dbReference type="EMBL" id="ATB31265.1"/>
    </source>
</evidence>
<dbReference type="InterPro" id="IPR016035">
    <property type="entry name" value="Acyl_Trfase/lysoPLipase"/>
</dbReference>
<dbReference type="InterPro" id="IPR032821">
    <property type="entry name" value="PKS_assoc"/>
</dbReference>
<feature type="domain" description="Ketosynthase family 3 (KS3)" evidence="6">
    <location>
        <begin position="1"/>
        <end position="455"/>
    </location>
</feature>
<feature type="region of interest" description="Disordered" evidence="4">
    <location>
        <begin position="1554"/>
        <end position="1904"/>
    </location>
</feature>
<keyword evidence="2" id="KW-0597">Phosphoprotein</keyword>
<dbReference type="CDD" id="cd00833">
    <property type="entry name" value="PKS"/>
    <property type="match status" value="2"/>
</dbReference>
<dbReference type="GO" id="GO:0071770">
    <property type="term" value="P:DIM/DIP cell wall layer assembly"/>
    <property type="evidence" value="ECO:0007669"/>
    <property type="project" value="TreeGrafter"/>
</dbReference>
<sequence length="1966" mass="209323">MDAIAVVGLGCVLPNALRVSDFWTRICAGHLSLAPVPPRAWDHSLYFHPDRTVPDRAYAELGGFVTDFVFDWRKYKVPPADTQKVNPMQWMLLDAGVQALSEVRVLPRDTTGIIVGATSLGNQRDSGMHIRLEDMLDAVRTTDAFRALPLNRQQEVLDTTAQRLRARLKECSDDNVLGSSASVAVGRINMQFDLKGAHYTVDAGYSSSLAALDLAVRGLRDGEFDLAVAGGVSEMLSPLEFIAFSKLGGMSSKGHVRPFSDEADGTLLGEGVALLALKRLEDAQRDGETIYAVLRGVGGSSDGRGKSLVSPRREGQALAMRRALDDAGVDPTGVQYVECHATGTQVGDASEVQALASVYATAEGNSIALGSVKANIGHLRAGAGAAGLLKAVLALHHGQIPPQPGVERVNPRLELERTPFFVPRKAQPFRPGPTPLAAVSSFSFGGNNYHAVLEAWRPSPSRPSAPRRRPNEPLAIIGMGGMFPDAPDVESLWKRLLEGHDATREVPAERWKTERYVHPDRPERSYTKLGCWLEKVPAPTLEMRIPPAAWASLDPSHVVTLISAEQALKDAGFTPDKWDRDRVAISLGFLPNQGIKFLTDARVRWAEFAQELRETMEKSGLPESTWAPLLRTAEARYKEGLPPISEDTLTGYLGCLNAGRIAALYDFHGPHLMTDAACASSLSALHAAWKLLQHREADVVLTGGVWCDMSPEFYVAGCRFNALSARGSSPFSQNADGFVPGEGAGILVLKRLSDAERDGDRIHAVIRSVAGSSDGQGRSVLPPSEMGETLAMRRALAAANVPPPSVDYVECHGTGTALGDVVETKSIHNVYGGEGRAHSLLIGSVKSNIGHLNAAAGVAGMIKVTRALREHRLPHSLKSEPRNPKVPQGIEVVTTPREWPAPADGGPRRAGVNSFGVGGANFHTLLEEYRAPAAKPPREDEKDKTKPREPADAEPRLLAIAGADARACLERLDQMCEQTGALEDTRQTPEGPYRVALTARTREELRKKRDFLRKALETGGDLEFLQQSGIFAAGPDAPLRGAPVAITFPGQGGQYANMLRPLARAYPVVAATLEEADRVYLPLTGRTLTSSFFTEDEKGYKQNDEDIHAAVLLVNVALYRLLRAHGIRAEVLVGQSAGELAALVASGSLTLEEGLRAILGRTRAVLGLPPGKSGQMLALTCSSELVPELLSGLPGYATLAADNGPRACIVSADREAMVRLQERCAAKAIDCTVLAVSHGYHSALIAEARPLYENVLRGVTFRAPSACIVSTIDGADYDGRPLADYPTFLGSQLVEPVRLRHALGEAHRRGARIFIEAGPKWSLTQFTRETLKGRTHGAVASIHPKVGDMEQFKRMVGYTFVNGVGQISADSASGEAGVEQVLLGMPLEGLLEPATALKIALALGREFGVDASGARPENLRTFDAIVSLVEQLRTGLAASGEAPRQAAPAASVPPPPPPPQAQPVTTVQKSITLEAEVRRVLMDTVVAKTGYPEDMLELDLDLEADLGIDTVKQVDIFARTREAFAVQRDPNRALREFNTLRKVIEHIVERVLATQGSSAPAPAPAPAPVSARPRRLPRPRSSPRDHDAGVPHRAHGLRQLPGGARGTRPVAQPLRAGARPDAAQRGGQDGLPGGHAGAGPRPGGRPRHRHRQAGGHLRAHPRGLRRDVRPRPLPARVQHPAQGHRPHRRARADGEGQPRPEPRQGLRAPARVPSPGGAPARGGRRTALGARRAPGPGLAAGGRPERGAEPAGPGGGVTAGSPLSRHGPGAHVGRARPAPAQGPIGRATRHLAISPGGGHLRGLPRRERGGQTRGAPAPGAGHGGPPPVRVPGAGVPGRGGRARVPGPGARGDEGRALVPARRGVHSRGAAGGTCAPRERGRGVRLPVDGAGHRRRGSRGEWRGAHSRLPRHAPIQTGLWARAMAPAPAARAPGGPSPEWTAALRLRGRPGRARPRVTPGRHLGPAV</sequence>
<dbReference type="InterPro" id="IPR018201">
    <property type="entry name" value="Ketoacyl_synth_AS"/>
</dbReference>
<protein>
    <submittedName>
        <fullName evidence="7">Beta-ketoacyl synthase</fullName>
    </submittedName>
</protein>
<dbReference type="InterPro" id="IPR009081">
    <property type="entry name" value="PP-bd_ACP"/>
</dbReference>
<keyword evidence="3" id="KW-0808">Transferase</keyword>
<dbReference type="InterPro" id="IPR036736">
    <property type="entry name" value="ACP-like_sf"/>
</dbReference>
<dbReference type="Pfam" id="PF00109">
    <property type="entry name" value="ketoacyl-synt"/>
    <property type="match status" value="2"/>
</dbReference>
<dbReference type="SUPFAM" id="SSF47336">
    <property type="entry name" value="ACP-like"/>
    <property type="match status" value="1"/>
</dbReference>
<accession>A0A250IHP2</accession>
<dbReference type="Gene3D" id="1.10.1200.10">
    <property type="entry name" value="ACP-like"/>
    <property type="match status" value="1"/>
</dbReference>
<dbReference type="SUPFAM" id="SSF52151">
    <property type="entry name" value="FabD/lysophospholipase-like"/>
    <property type="match status" value="1"/>
</dbReference>
<feature type="compositionally biased region" description="Low complexity" evidence="4">
    <location>
        <begin position="1725"/>
        <end position="1737"/>
    </location>
</feature>
<feature type="compositionally biased region" description="Low complexity" evidence="4">
    <location>
        <begin position="1707"/>
        <end position="1718"/>
    </location>
</feature>
<dbReference type="RefSeq" id="WP_095979614.1">
    <property type="nucleotide sequence ID" value="NZ_CP022163.1"/>
</dbReference>
<feature type="compositionally biased region" description="Pro residues" evidence="4">
    <location>
        <begin position="1451"/>
        <end position="1461"/>
    </location>
</feature>
<dbReference type="KEGG" id="mbd:MEBOL_004727"/>
<dbReference type="SMART" id="SM00825">
    <property type="entry name" value="PKS_KS"/>
    <property type="match status" value="2"/>
</dbReference>
<dbReference type="PANTHER" id="PTHR43775:SF37">
    <property type="entry name" value="SI:DKEY-61P9.11"/>
    <property type="match status" value="1"/>
</dbReference>
<evidence type="ECO:0000259" key="5">
    <source>
        <dbReference type="PROSITE" id="PS50075"/>
    </source>
</evidence>
<feature type="domain" description="Ketosynthase family 3 (KS3)" evidence="6">
    <location>
        <begin position="471"/>
        <end position="928"/>
    </location>
</feature>
<dbReference type="PANTHER" id="PTHR43775">
    <property type="entry name" value="FATTY ACID SYNTHASE"/>
    <property type="match status" value="1"/>
</dbReference>
<dbReference type="Pfam" id="PF16197">
    <property type="entry name" value="KAsynt_C_assoc"/>
    <property type="match status" value="1"/>
</dbReference>
<proteinExistence type="predicted"/>
<dbReference type="InterPro" id="IPR014031">
    <property type="entry name" value="Ketoacyl_synth_C"/>
</dbReference>
<dbReference type="InterPro" id="IPR016036">
    <property type="entry name" value="Malonyl_transacylase_ACP-bd"/>
</dbReference>
<keyword evidence="1" id="KW-0596">Phosphopantetheine</keyword>
<feature type="region of interest" description="Disordered" evidence="4">
    <location>
        <begin position="1946"/>
        <end position="1966"/>
    </location>
</feature>
<feature type="compositionally biased region" description="Basic residues" evidence="4">
    <location>
        <begin position="1644"/>
        <end position="1663"/>
    </location>
</feature>
<dbReference type="InterPro" id="IPR014030">
    <property type="entry name" value="Ketoacyl_synth_N"/>
</dbReference>
<dbReference type="InterPro" id="IPR014043">
    <property type="entry name" value="Acyl_transferase_dom"/>
</dbReference>
<dbReference type="InterPro" id="IPR050091">
    <property type="entry name" value="PKS_NRPS_Biosynth_Enz"/>
</dbReference>
<feature type="region of interest" description="Disordered" evidence="4">
    <location>
        <begin position="1437"/>
        <end position="1464"/>
    </location>
</feature>
<dbReference type="Gene3D" id="3.40.47.10">
    <property type="match status" value="2"/>
</dbReference>
<gene>
    <name evidence="7" type="ORF">MEBOL_004727</name>
</gene>
<dbReference type="InterPro" id="IPR001227">
    <property type="entry name" value="Ac_transferase_dom_sf"/>
</dbReference>
<evidence type="ECO:0000256" key="3">
    <source>
        <dbReference type="ARBA" id="ARBA00022679"/>
    </source>
</evidence>
<evidence type="ECO:0000256" key="2">
    <source>
        <dbReference type="ARBA" id="ARBA00022553"/>
    </source>
</evidence>
<dbReference type="EMBL" id="CP022163">
    <property type="protein sequence ID" value="ATB31265.1"/>
    <property type="molecule type" value="Genomic_DNA"/>
</dbReference>
<dbReference type="SUPFAM" id="SSF55048">
    <property type="entry name" value="Probable ACP-binding domain of malonyl-CoA ACP transacylase"/>
    <property type="match status" value="1"/>
</dbReference>
<dbReference type="GO" id="GO:0004315">
    <property type="term" value="F:3-oxoacyl-[acyl-carrier-protein] synthase activity"/>
    <property type="evidence" value="ECO:0007669"/>
    <property type="project" value="InterPro"/>
</dbReference>
<organism evidence="7 8">
    <name type="scientific">Melittangium boletus DSM 14713</name>
    <dbReference type="NCBI Taxonomy" id="1294270"/>
    <lineage>
        <taxon>Bacteria</taxon>
        <taxon>Pseudomonadati</taxon>
        <taxon>Myxococcota</taxon>
        <taxon>Myxococcia</taxon>
        <taxon>Myxococcales</taxon>
        <taxon>Cystobacterineae</taxon>
        <taxon>Archangiaceae</taxon>
        <taxon>Melittangium</taxon>
    </lineage>
</organism>
<dbReference type="SMART" id="SM00827">
    <property type="entry name" value="PKS_AT"/>
    <property type="match status" value="1"/>
</dbReference>
<evidence type="ECO:0000313" key="8">
    <source>
        <dbReference type="Proteomes" id="UP000217289"/>
    </source>
</evidence>
<dbReference type="GO" id="GO:0005886">
    <property type="term" value="C:plasma membrane"/>
    <property type="evidence" value="ECO:0007669"/>
    <property type="project" value="TreeGrafter"/>
</dbReference>
<dbReference type="PROSITE" id="PS52004">
    <property type="entry name" value="KS3_2"/>
    <property type="match status" value="2"/>
</dbReference>
<keyword evidence="8" id="KW-1185">Reference proteome</keyword>
<dbReference type="OrthoDB" id="5476655at2"/>
<feature type="compositionally biased region" description="Basic and acidic residues" evidence="4">
    <location>
        <begin position="1691"/>
        <end position="1704"/>
    </location>
</feature>
<evidence type="ECO:0000256" key="4">
    <source>
        <dbReference type="SAM" id="MobiDB-lite"/>
    </source>
</evidence>
<name>A0A250IHP2_9BACT</name>
<feature type="compositionally biased region" description="Gly residues" evidence="4">
    <location>
        <begin position="1627"/>
        <end position="1642"/>
    </location>
</feature>
<dbReference type="PROSITE" id="PS50075">
    <property type="entry name" value="CARRIER"/>
    <property type="match status" value="1"/>
</dbReference>
<dbReference type="Proteomes" id="UP000217289">
    <property type="component" value="Chromosome"/>
</dbReference>
<reference evidence="7 8" key="1">
    <citation type="submission" date="2017-06" db="EMBL/GenBank/DDBJ databases">
        <authorList>
            <person name="Kim H.J."/>
            <person name="Triplett B.A."/>
        </authorList>
    </citation>
    <scope>NUCLEOTIDE SEQUENCE [LARGE SCALE GENOMIC DNA]</scope>
    <source>
        <strain evidence="7 8">DSM 14713</strain>
    </source>
</reference>
<evidence type="ECO:0000259" key="6">
    <source>
        <dbReference type="PROSITE" id="PS52004"/>
    </source>
</evidence>
<dbReference type="Pfam" id="PF00698">
    <property type="entry name" value="Acyl_transf_1"/>
    <property type="match status" value="1"/>
</dbReference>
<dbReference type="GO" id="GO:0006633">
    <property type="term" value="P:fatty acid biosynthetic process"/>
    <property type="evidence" value="ECO:0007669"/>
    <property type="project" value="InterPro"/>
</dbReference>
<feature type="region of interest" description="Disordered" evidence="4">
    <location>
        <begin position="929"/>
        <end position="953"/>
    </location>
</feature>
<dbReference type="Pfam" id="PF02801">
    <property type="entry name" value="Ketoacyl-synt_C"/>
    <property type="match status" value="2"/>
</dbReference>